<dbReference type="VEuPathDB" id="PlasmoDB:PCYB_007760"/>
<evidence type="ECO:0008006" key="3">
    <source>
        <dbReference type="Google" id="ProtNLM"/>
    </source>
</evidence>
<evidence type="ECO:0000313" key="2">
    <source>
        <dbReference type="Proteomes" id="UP000006319"/>
    </source>
</evidence>
<name>K6VKS1_PLACD</name>
<evidence type="ECO:0000313" key="1">
    <source>
        <dbReference type="EMBL" id="GAB70027.1"/>
    </source>
</evidence>
<feature type="non-terminal residue" evidence="1">
    <location>
        <position position="198"/>
    </location>
</feature>
<dbReference type="Proteomes" id="UP000006319">
    <property type="component" value="Unassembled WGS sequence"/>
</dbReference>
<dbReference type="AlphaFoldDB" id="K6VKS1"/>
<protein>
    <recommendedName>
        <fullName evidence="3">CYIR protein</fullName>
    </recommendedName>
</protein>
<dbReference type="EMBL" id="DF158548">
    <property type="protein sequence ID" value="GAB70027.1"/>
    <property type="molecule type" value="Genomic_DNA"/>
</dbReference>
<dbReference type="PhylomeDB" id="K6VKS1"/>
<dbReference type="KEGG" id="pcy:PCYB_007760"/>
<organism evidence="1 2">
    <name type="scientific">Plasmodium cynomolgi (strain B)</name>
    <dbReference type="NCBI Taxonomy" id="1120755"/>
    <lineage>
        <taxon>Eukaryota</taxon>
        <taxon>Sar</taxon>
        <taxon>Alveolata</taxon>
        <taxon>Apicomplexa</taxon>
        <taxon>Aconoidasida</taxon>
        <taxon>Haemosporida</taxon>
        <taxon>Plasmodiidae</taxon>
        <taxon>Plasmodium</taxon>
        <taxon>Plasmodium (Plasmodium)</taxon>
    </lineage>
</organism>
<gene>
    <name evidence="1" type="ORF">PCYB_007760</name>
</gene>
<keyword evidence="2" id="KW-1185">Reference proteome</keyword>
<dbReference type="GeneID" id="14696569"/>
<accession>K6VKS1</accession>
<proteinExistence type="predicted"/>
<sequence>MCFIFYYQYPFLDKIWKLYEEFNKTIDNSDNYKDNYDRACKGIMKLAKNNEQWYYDICIKLCKNLGIFSSVQNSNIYNSERCKSLNSWLYYIIKKYDVQQDALSIIFEVSNGILKERVKKPYCSYYLYKDKYNDPDKIIKLIKLQDYMNDFLSILKNKDDENHCLCRKFIFECANIYREMKEIYCSGPTRNSRTKSDT</sequence>
<reference evidence="1 2" key="1">
    <citation type="journal article" date="2012" name="Nat. Genet.">
        <title>Plasmodium cynomolgi genome sequences provide insight into Plasmodium vivax and the monkey malaria clade.</title>
        <authorList>
            <person name="Tachibana S."/>
            <person name="Sullivan S.A."/>
            <person name="Kawai S."/>
            <person name="Nakamura S."/>
            <person name="Kim H.R."/>
            <person name="Goto N."/>
            <person name="Arisue N."/>
            <person name="Palacpac N.M.Q."/>
            <person name="Honma H."/>
            <person name="Yagi M."/>
            <person name="Tougan T."/>
            <person name="Katakai Y."/>
            <person name="Kaneko O."/>
            <person name="Mita T."/>
            <person name="Kita K."/>
            <person name="Yasutomi Y."/>
            <person name="Sutton P.L."/>
            <person name="Shakhbatyan R."/>
            <person name="Horii T."/>
            <person name="Yasunaga T."/>
            <person name="Barnwell J.W."/>
            <person name="Escalante A.A."/>
            <person name="Carlton J.M."/>
            <person name="Tanabe K."/>
        </authorList>
    </citation>
    <scope>NUCLEOTIDE SEQUENCE [LARGE SCALE GENOMIC DNA]</scope>
    <source>
        <strain evidence="1 2">B</strain>
    </source>
</reference>
<dbReference type="OrthoDB" id="384458at2759"/>
<dbReference type="RefSeq" id="XP_004228245.1">
    <property type="nucleotide sequence ID" value="XM_004228197.1"/>
</dbReference>